<dbReference type="EMBL" id="JAAALK010000079">
    <property type="protein sequence ID" value="KAG8099722.1"/>
    <property type="molecule type" value="Genomic_DNA"/>
</dbReference>
<evidence type="ECO:0000313" key="3">
    <source>
        <dbReference type="Proteomes" id="UP000729402"/>
    </source>
</evidence>
<sequence length="91" mass="9728">MRLDPSFEQVINLGGQGRPAGRDDAQRSVSSNLARRRSSPSPVSQGKGSARVDTTSPAVGRARRALMDLRQSEMLRLISEHGGGANVLVMV</sequence>
<name>A0A8J5X190_ZIZPA</name>
<accession>A0A8J5X190</accession>
<evidence type="ECO:0000313" key="2">
    <source>
        <dbReference type="EMBL" id="KAG8099722.1"/>
    </source>
</evidence>
<reference evidence="2" key="2">
    <citation type="submission" date="2021-02" db="EMBL/GenBank/DDBJ databases">
        <authorList>
            <person name="Kimball J.A."/>
            <person name="Haas M.W."/>
            <person name="Macchietto M."/>
            <person name="Kono T."/>
            <person name="Duquette J."/>
            <person name="Shao M."/>
        </authorList>
    </citation>
    <scope>NUCLEOTIDE SEQUENCE</scope>
    <source>
        <tissue evidence="2">Fresh leaf tissue</tissue>
    </source>
</reference>
<reference evidence="2" key="1">
    <citation type="journal article" date="2021" name="bioRxiv">
        <title>Whole Genome Assembly and Annotation of Northern Wild Rice, Zizania palustris L., Supports a Whole Genome Duplication in the Zizania Genus.</title>
        <authorList>
            <person name="Haas M."/>
            <person name="Kono T."/>
            <person name="Macchietto M."/>
            <person name="Millas R."/>
            <person name="McGilp L."/>
            <person name="Shao M."/>
            <person name="Duquette J."/>
            <person name="Hirsch C.N."/>
            <person name="Kimball J."/>
        </authorList>
    </citation>
    <scope>NUCLEOTIDE SEQUENCE</scope>
    <source>
        <tissue evidence="2">Fresh leaf tissue</tissue>
    </source>
</reference>
<feature type="region of interest" description="Disordered" evidence="1">
    <location>
        <begin position="1"/>
        <end position="60"/>
    </location>
</feature>
<protein>
    <submittedName>
        <fullName evidence="2">Uncharacterized protein</fullName>
    </submittedName>
</protein>
<feature type="compositionally biased region" description="Polar residues" evidence="1">
    <location>
        <begin position="27"/>
        <end position="57"/>
    </location>
</feature>
<evidence type="ECO:0000256" key="1">
    <source>
        <dbReference type="SAM" id="MobiDB-lite"/>
    </source>
</evidence>
<gene>
    <name evidence="2" type="ORF">GUJ93_ZPchr0013g34741</name>
</gene>
<organism evidence="2 3">
    <name type="scientific">Zizania palustris</name>
    <name type="common">Northern wild rice</name>
    <dbReference type="NCBI Taxonomy" id="103762"/>
    <lineage>
        <taxon>Eukaryota</taxon>
        <taxon>Viridiplantae</taxon>
        <taxon>Streptophyta</taxon>
        <taxon>Embryophyta</taxon>
        <taxon>Tracheophyta</taxon>
        <taxon>Spermatophyta</taxon>
        <taxon>Magnoliopsida</taxon>
        <taxon>Liliopsida</taxon>
        <taxon>Poales</taxon>
        <taxon>Poaceae</taxon>
        <taxon>BOP clade</taxon>
        <taxon>Oryzoideae</taxon>
        <taxon>Oryzeae</taxon>
        <taxon>Zizaniinae</taxon>
        <taxon>Zizania</taxon>
    </lineage>
</organism>
<dbReference type="Proteomes" id="UP000729402">
    <property type="component" value="Unassembled WGS sequence"/>
</dbReference>
<proteinExistence type="predicted"/>
<comment type="caution">
    <text evidence="2">The sequence shown here is derived from an EMBL/GenBank/DDBJ whole genome shotgun (WGS) entry which is preliminary data.</text>
</comment>
<dbReference type="AlphaFoldDB" id="A0A8J5X190"/>
<keyword evidence="3" id="KW-1185">Reference proteome</keyword>